<feature type="domain" description="ABC1 atypical kinase-like" evidence="3">
    <location>
        <begin position="288"/>
        <end position="511"/>
    </location>
</feature>
<evidence type="ECO:0000259" key="3">
    <source>
        <dbReference type="Pfam" id="PF03109"/>
    </source>
</evidence>
<keyword evidence="5" id="KW-1185">Reference proteome</keyword>
<dbReference type="GO" id="GO:0016301">
    <property type="term" value="F:kinase activity"/>
    <property type="evidence" value="ECO:0007669"/>
    <property type="project" value="UniProtKB-KW"/>
</dbReference>
<evidence type="ECO:0000313" key="5">
    <source>
        <dbReference type="Proteomes" id="UP000314294"/>
    </source>
</evidence>
<accession>A0A4Z2IDZ3</accession>
<feature type="region of interest" description="Disordered" evidence="2">
    <location>
        <begin position="665"/>
        <end position="693"/>
    </location>
</feature>
<feature type="compositionally biased region" description="Basic and acidic residues" evidence="2">
    <location>
        <begin position="727"/>
        <end position="751"/>
    </location>
</feature>
<sequence>MATVGARAALLHLRCAIQRAGSFPSSRLVRSSTPCFLRGGRILTQIPKVTLLCWGAVNASSWAAAACQEATLPPRHAADKKSLAKVQVHNVVFLLRLGLRALVLLLKFGPLLLLCPLALVSTRWASLWLDALLWVTATSGPTFIKLGQWASTRRDIFSLDFCERFSSLHVRVRPHSWAHTKRCLCGAFGEGWRRVLMFESKEPVGSGCVAQVYRGWAKADQVEDPAFQSLVEEMEKEDLLEAWEIPGLGGVARSLWQLWRGSKEEEDFGERSHPEGLSGAEKEHLIPVAIKVVHPGIRKQVEIDIMLMKAGSWLLQCLPGLKWLSLCEVVEEFEKLMIKQIDLRFEARNIERFQENFRNVDHVKFPTPLRPFVTRAILVETFEESVPVSDFLSPEIPLEVKQKIARMGMETMLKMVFVDNFVHGDLHPGNILVHCWGPLSGSSDGAGISGEAPGKTTLTDLWDTVVVSFRPDRCPLQLVLLDAGIVTQLSDYDLANLRAVFTAVVLHQFKKEMSQLVDRALGNTLALGKFQVGELLSKVFGLLIKHKLLSVLLMRMMMMMMMSGLTVWGASQPIGAGGYELSHGWLRHSPAEALFSGTISSMGRRKCVKWPASSCAQPYFSTSTSNSDHGFSLATALQPPANQHLPCSLIGSASPFERERLGEALRRRRGDPSSSWLRTTRTAGERWEERGRPRRDVGMETDVERKLLVVKERREMIGWEHQTDISVKEDEVTRAPDRSARPEPGETERQQSDGINGAPRDERENIEASSAGSDLQIETTSKAE</sequence>
<feature type="region of interest" description="Disordered" evidence="2">
    <location>
        <begin position="727"/>
        <end position="784"/>
    </location>
</feature>
<dbReference type="PANTHER" id="PTHR45890">
    <property type="entry name" value="AARF DOMAIN CONTAINING KINASE 2 (PREDICTED)"/>
    <property type="match status" value="1"/>
</dbReference>
<dbReference type="InterPro" id="IPR004147">
    <property type="entry name" value="ABC1_dom"/>
</dbReference>
<name>A0A4Z2IDZ3_9TELE</name>
<proteinExistence type="inferred from homology"/>
<dbReference type="InterPro" id="IPR052402">
    <property type="entry name" value="ADCK_kinase"/>
</dbReference>
<reference evidence="4 5" key="1">
    <citation type="submission" date="2019-03" db="EMBL/GenBank/DDBJ databases">
        <title>First draft genome of Liparis tanakae, snailfish: a comprehensive survey of snailfish specific genes.</title>
        <authorList>
            <person name="Kim W."/>
            <person name="Song I."/>
            <person name="Jeong J.-H."/>
            <person name="Kim D."/>
            <person name="Kim S."/>
            <person name="Ryu S."/>
            <person name="Song J.Y."/>
            <person name="Lee S.K."/>
        </authorList>
    </citation>
    <scope>NUCLEOTIDE SEQUENCE [LARGE SCALE GENOMIC DNA]</scope>
    <source>
        <tissue evidence="4">Muscle</tissue>
    </source>
</reference>
<evidence type="ECO:0000313" key="4">
    <source>
        <dbReference type="EMBL" id="TNN75971.1"/>
    </source>
</evidence>
<feature type="compositionally biased region" description="Polar residues" evidence="2">
    <location>
        <begin position="672"/>
        <end position="682"/>
    </location>
</feature>
<feature type="compositionally biased region" description="Polar residues" evidence="2">
    <location>
        <begin position="767"/>
        <end position="784"/>
    </location>
</feature>
<dbReference type="CDD" id="cd13971">
    <property type="entry name" value="ADCK2-like"/>
    <property type="match status" value="1"/>
</dbReference>
<evidence type="ECO:0000256" key="1">
    <source>
        <dbReference type="ARBA" id="ARBA00009670"/>
    </source>
</evidence>
<dbReference type="GO" id="GO:0005739">
    <property type="term" value="C:mitochondrion"/>
    <property type="evidence" value="ECO:0007669"/>
    <property type="project" value="TreeGrafter"/>
</dbReference>
<comment type="similarity">
    <text evidence="1">Belongs to the protein kinase superfamily. ADCK protein kinase family.</text>
</comment>
<evidence type="ECO:0000256" key="2">
    <source>
        <dbReference type="SAM" id="MobiDB-lite"/>
    </source>
</evidence>
<keyword evidence="4" id="KW-0808">Transferase</keyword>
<dbReference type="AlphaFoldDB" id="A0A4Z2IDZ3"/>
<comment type="caution">
    <text evidence="4">The sequence shown here is derived from an EMBL/GenBank/DDBJ whole genome shotgun (WGS) entry which is preliminary data.</text>
</comment>
<dbReference type="Proteomes" id="UP000314294">
    <property type="component" value="Unassembled WGS sequence"/>
</dbReference>
<organism evidence="4 5">
    <name type="scientific">Liparis tanakae</name>
    <name type="common">Tanaka's snailfish</name>
    <dbReference type="NCBI Taxonomy" id="230148"/>
    <lineage>
        <taxon>Eukaryota</taxon>
        <taxon>Metazoa</taxon>
        <taxon>Chordata</taxon>
        <taxon>Craniata</taxon>
        <taxon>Vertebrata</taxon>
        <taxon>Euteleostomi</taxon>
        <taxon>Actinopterygii</taxon>
        <taxon>Neopterygii</taxon>
        <taxon>Teleostei</taxon>
        <taxon>Neoteleostei</taxon>
        <taxon>Acanthomorphata</taxon>
        <taxon>Eupercaria</taxon>
        <taxon>Perciformes</taxon>
        <taxon>Cottioidei</taxon>
        <taxon>Cottales</taxon>
        <taxon>Liparidae</taxon>
        <taxon>Liparis</taxon>
    </lineage>
</organism>
<dbReference type="PANTHER" id="PTHR45890:SF1">
    <property type="entry name" value="AARF DOMAIN CONTAINING KINASE 2"/>
    <property type="match status" value="1"/>
</dbReference>
<dbReference type="EMBL" id="SRLO01000097">
    <property type="protein sequence ID" value="TNN75971.1"/>
    <property type="molecule type" value="Genomic_DNA"/>
</dbReference>
<dbReference type="InterPro" id="IPR044095">
    <property type="entry name" value="ADCK2_dom"/>
</dbReference>
<keyword evidence="4" id="KW-0418">Kinase</keyword>
<dbReference type="Pfam" id="PF03109">
    <property type="entry name" value="ABC1"/>
    <property type="match status" value="1"/>
</dbReference>
<gene>
    <name evidence="4" type="primary">ADCK2_0</name>
    <name evidence="4" type="ORF">EYF80_013734</name>
</gene>
<dbReference type="OrthoDB" id="427480at2759"/>
<dbReference type="SUPFAM" id="SSF56112">
    <property type="entry name" value="Protein kinase-like (PK-like)"/>
    <property type="match status" value="1"/>
</dbReference>
<feature type="compositionally biased region" description="Basic and acidic residues" evidence="2">
    <location>
        <begin position="683"/>
        <end position="693"/>
    </location>
</feature>
<protein>
    <submittedName>
        <fullName evidence="4">Putative aarF domain-containing protein kinase 2</fullName>
    </submittedName>
</protein>
<dbReference type="InterPro" id="IPR011009">
    <property type="entry name" value="Kinase-like_dom_sf"/>
</dbReference>